<dbReference type="KEGG" id="mbat:BN1208_0952"/>
<dbReference type="PROSITE" id="PS50110">
    <property type="entry name" value="RESPONSE_REGULATORY"/>
    <property type="match status" value="1"/>
</dbReference>
<dbReference type="PANTHER" id="PTHR43214:SF43">
    <property type="entry name" value="TWO-COMPONENT RESPONSE REGULATOR"/>
    <property type="match status" value="1"/>
</dbReference>
<dbReference type="Pfam" id="PF00196">
    <property type="entry name" value="GerE"/>
    <property type="match status" value="1"/>
</dbReference>
<evidence type="ECO:0000259" key="5">
    <source>
        <dbReference type="PROSITE" id="PS50110"/>
    </source>
</evidence>
<dbReference type="InterPro" id="IPR001789">
    <property type="entry name" value="Sig_transdc_resp-reg_receiver"/>
</dbReference>
<dbReference type="CDD" id="cd06170">
    <property type="entry name" value="LuxR_C_like"/>
    <property type="match status" value="1"/>
</dbReference>
<dbReference type="SMART" id="SM00421">
    <property type="entry name" value="HTH_LUXR"/>
    <property type="match status" value="1"/>
</dbReference>
<dbReference type="InterPro" id="IPR016032">
    <property type="entry name" value="Sig_transdc_resp-reg_C-effctor"/>
</dbReference>
<dbReference type="EMBL" id="LN827929">
    <property type="protein sequence ID" value="CEZ19836.1"/>
    <property type="molecule type" value="Genomic_DNA"/>
</dbReference>
<evidence type="ECO:0000256" key="3">
    <source>
        <dbReference type="PROSITE-ProRule" id="PRU00169"/>
    </source>
</evidence>
<dbReference type="InterPro" id="IPR058245">
    <property type="entry name" value="NreC/VraR/RcsB-like_REC"/>
</dbReference>
<organism evidence="6 7">
    <name type="scientific">Candidatus Methylopumilus planktonicus</name>
    <dbReference type="NCBI Taxonomy" id="1581557"/>
    <lineage>
        <taxon>Bacteria</taxon>
        <taxon>Pseudomonadati</taxon>
        <taxon>Pseudomonadota</taxon>
        <taxon>Betaproteobacteria</taxon>
        <taxon>Nitrosomonadales</taxon>
        <taxon>Methylophilaceae</taxon>
        <taxon>Candidatus Methylopumilus</taxon>
    </lineage>
</organism>
<dbReference type="OrthoDB" id="9816469at2"/>
<evidence type="ECO:0000256" key="1">
    <source>
        <dbReference type="ARBA" id="ARBA00022553"/>
    </source>
</evidence>
<dbReference type="HOGENOM" id="CLU_000445_90_1_4"/>
<dbReference type="SMART" id="SM00448">
    <property type="entry name" value="REC"/>
    <property type="match status" value="1"/>
</dbReference>
<dbReference type="AlphaFoldDB" id="A0A0D6EWI3"/>
<dbReference type="CDD" id="cd17535">
    <property type="entry name" value="REC_NarL-like"/>
    <property type="match status" value="1"/>
</dbReference>
<dbReference type="Gene3D" id="3.40.50.2300">
    <property type="match status" value="1"/>
</dbReference>
<dbReference type="SUPFAM" id="SSF52172">
    <property type="entry name" value="CheY-like"/>
    <property type="match status" value="1"/>
</dbReference>
<dbReference type="STRING" id="1581557.BN1208_0952"/>
<keyword evidence="2" id="KW-0238">DNA-binding</keyword>
<protein>
    <submittedName>
        <fullName evidence="6">Two component transcriptional regulator, LuxR family</fullName>
    </submittedName>
</protein>
<dbReference type="InterPro" id="IPR011006">
    <property type="entry name" value="CheY-like_superfamily"/>
</dbReference>
<dbReference type="GO" id="GO:0000160">
    <property type="term" value="P:phosphorelay signal transduction system"/>
    <property type="evidence" value="ECO:0007669"/>
    <property type="project" value="InterPro"/>
</dbReference>
<proteinExistence type="predicted"/>
<evidence type="ECO:0000313" key="6">
    <source>
        <dbReference type="EMBL" id="CEZ19836.1"/>
    </source>
</evidence>
<dbReference type="PRINTS" id="PR00038">
    <property type="entry name" value="HTHLUXR"/>
</dbReference>
<dbReference type="InterPro" id="IPR039420">
    <property type="entry name" value="WalR-like"/>
</dbReference>
<evidence type="ECO:0000256" key="2">
    <source>
        <dbReference type="ARBA" id="ARBA00023125"/>
    </source>
</evidence>
<dbReference type="PROSITE" id="PS50043">
    <property type="entry name" value="HTH_LUXR_2"/>
    <property type="match status" value="1"/>
</dbReference>
<gene>
    <name evidence="6" type="ORF">BN1208_0952</name>
</gene>
<reference evidence="7" key="1">
    <citation type="submission" date="2014-12" db="EMBL/GenBank/DDBJ databases">
        <authorList>
            <person name="Salcher M.M."/>
        </authorList>
    </citation>
    <scope>NUCLEOTIDE SEQUENCE [LARGE SCALE GENOMIC DNA]</scope>
    <source>
        <strain evidence="7">MMS-10A-171</strain>
    </source>
</reference>
<evidence type="ECO:0000313" key="7">
    <source>
        <dbReference type="Proteomes" id="UP000064007"/>
    </source>
</evidence>
<feature type="modified residue" description="4-aspartylphosphate" evidence="3">
    <location>
        <position position="57"/>
    </location>
</feature>
<evidence type="ECO:0000259" key="4">
    <source>
        <dbReference type="PROSITE" id="PS50043"/>
    </source>
</evidence>
<dbReference type="SUPFAM" id="SSF46894">
    <property type="entry name" value="C-terminal effector domain of the bipartite response regulators"/>
    <property type="match status" value="1"/>
</dbReference>
<dbReference type="GO" id="GO:0006355">
    <property type="term" value="P:regulation of DNA-templated transcription"/>
    <property type="evidence" value="ECO:0007669"/>
    <property type="project" value="InterPro"/>
</dbReference>
<dbReference type="PANTHER" id="PTHR43214">
    <property type="entry name" value="TWO-COMPONENT RESPONSE REGULATOR"/>
    <property type="match status" value="1"/>
</dbReference>
<dbReference type="GO" id="GO:0003677">
    <property type="term" value="F:DNA binding"/>
    <property type="evidence" value="ECO:0007669"/>
    <property type="project" value="UniProtKB-KW"/>
</dbReference>
<feature type="domain" description="Response regulatory" evidence="5">
    <location>
        <begin position="6"/>
        <end position="122"/>
    </location>
</feature>
<dbReference type="InterPro" id="IPR000792">
    <property type="entry name" value="Tscrpt_reg_LuxR_C"/>
</dbReference>
<dbReference type="Pfam" id="PF00072">
    <property type="entry name" value="Response_reg"/>
    <property type="match status" value="1"/>
</dbReference>
<sequence>MSQKVTIVLVDDHAVVRAGVRRLLEQETLFEVIGEAESGEKAYKIFGELKPDVMVMDLSMPGMGGLESIRRILMRHERARILVLSMHEDLSFANQALKLGAKGYLIKNTLGDDLVKSIQMVARGEIFLSDEIAKKIAMQSISGAEDPIDELSAREFEIFRLLAEGLEIDAIAATLNISSKTVSNYQTMIKQKLNINTAVELIRYAIKTGVIKN</sequence>
<dbReference type="RefSeq" id="WP_046488366.1">
    <property type="nucleotide sequence ID" value="NZ_LN827929.1"/>
</dbReference>
<keyword evidence="7" id="KW-1185">Reference proteome</keyword>
<keyword evidence="1 3" id="KW-0597">Phosphoprotein</keyword>
<accession>A0A0D6EWI3</accession>
<name>A0A0D6EWI3_9PROT</name>
<feature type="domain" description="HTH luxR-type" evidence="4">
    <location>
        <begin position="144"/>
        <end position="209"/>
    </location>
</feature>
<dbReference type="Proteomes" id="UP000064007">
    <property type="component" value="Chromosome 1"/>
</dbReference>